<protein>
    <recommendedName>
        <fullName evidence="4">DUF1700 domain-containing protein</fullName>
    </recommendedName>
</protein>
<sequence>MKNNSAKDQYFKDIKTLLPIKSTQEKKYLSKINKNLDEYQYDNPNSSYSDYIEKFGTAKDVVVAYLQNCNEDYLISKLKIRSILIKVITFITLISILICIWFAYILEDNYNTAKKEHIWDSETTIIEE</sequence>
<evidence type="ECO:0000256" key="1">
    <source>
        <dbReference type="SAM" id="Phobius"/>
    </source>
</evidence>
<dbReference type="RefSeq" id="WP_191376172.1">
    <property type="nucleotide sequence ID" value="NZ_CAJFOD010000075.1"/>
</dbReference>
<proteinExistence type="predicted"/>
<name>A0A921KK32_9FIRM</name>
<dbReference type="InterPro" id="IPR046123">
    <property type="entry name" value="DUF6120"/>
</dbReference>
<gene>
    <name evidence="2" type="ORF">K8V91_09540</name>
</gene>
<reference evidence="2" key="2">
    <citation type="submission" date="2021-09" db="EMBL/GenBank/DDBJ databases">
        <authorList>
            <person name="Gilroy R."/>
        </authorList>
    </citation>
    <scope>NUCLEOTIDE SEQUENCE</scope>
    <source>
        <strain evidence="2">CHK193-16274</strain>
    </source>
</reference>
<dbReference type="Proteomes" id="UP000749320">
    <property type="component" value="Unassembled WGS sequence"/>
</dbReference>
<dbReference type="AlphaFoldDB" id="A0A921KK32"/>
<evidence type="ECO:0000313" key="2">
    <source>
        <dbReference type="EMBL" id="HJF41154.1"/>
    </source>
</evidence>
<keyword evidence="1" id="KW-0472">Membrane</keyword>
<keyword evidence="1" id="KW-0812">Transmembrane</keyword>
<reference evidence="2" key="1">
    <citation type="journal article" date="2021" name="PeerJ">
        <title>Extensive microbial diversity within the chicken gut microbiome revealed by metagenomics and culture.</title>
        <authorList>
            <person name="Gilroy R."/>
            <person name="Ravi A."/>
            <person name="Getino M."/>
            <person name="Pursley I."/>
            <person name="Horton D.L."/>
            <person name="Alikhan N.F."/>
            <person name="Baker D."/>
            <person name="Gharbi K."/>
            <person name="Hall N."/>
            <person name="Watson M."/>
            <person name="Adriaenssens E.M."/>
            <person name="Foster-Nyarko E."/>
            <person name="Jarju S."/>
            <person name="Secka A."/>
            <person name="Antonio M."/>
            <person name="Oren A."/>
            <person name="Chaudhuri R.R."/>
            <person name="La Ragione R."/>
            <person name="Hildebrand F."/>
            <person name="Pallen M.J."/>
        </authorList>
    </citation>
    <scope>NUCLEOTIDE SEQUENCE</scope>
    <source>
        <strain evidence="2">CHK193-16274</strain>
    </source>
</reference>
<evidence type="ECO:0000313" key="3">
    <source>
        <dbReference type="Proteomes" id="UP000749320"/>
    </source>
</evidence>
<keyword evidence="1" id="KW-1133">Transmembrane helix</keyword>
<organism evidence="2 3">
    <name type="scientific">Thomasclavelia spiroformis</name>
    <dbReference type="NCBI Taxonomy" id="29348"/>
    <lineage>
        <taxon>Bacteria</taxon>
        <taxon>Bacillati</taxon>
        <taxon>Bacillota</taxon>
        <taxon>Erysipelotrichia</taxon>
        <taxon>Erysipelotrichales</taxon>
        <taxon>Coprobacillaceae</taxon>
        <taxon>Thomasclavelia</taxon>
    </lineage>
</organism>
<accession>A0A921KK32</accession>
<dbReference type="EMBL" id="DYWV01000332">
    <property type="protein sequence ID" value="HJF41154.1"/>
    <property type="molecule type" value="Genomic_DNA"/>
</dbReference>
<feature type="transmembrane region" description="Helical" evidence="1">
    <location>
        <begin position="83"/>
        <end position="106"/>
    </location>
</feature>
<evidence type="ECO:0008006" key="4">
    <source>
        <dbReference type="Google" id="ProtNLM"/>
    </source>
</evidence>
<comment type="caution">
    <text evidence="2">The sequence shown here is derived from an EMBL/GenBank/DDBJ whole genome shotgun (WGS) entry which is preliminary data.</text>
</comment>
<dbReference type="Pfam" id="PF19615">
    <property type="entry name" value="DUF6120"/>
    <property type="match status" value="1"/>
</dbReference>